<reference evidence="1 2" key="1">
    <citation type="submission" date="2019-02" db="EMBL/GenBank/DDBJ databases">
        <title>Sequencing the genomes of 1000 actinobacteria strains.</title>
        <authorList>
            <person name="Klenk H.-P."/>
        </authorList>
    </citation>
    <scope>NUCLEOTIDE SEQUENCE [LARGE SCALE GENOMIC DNA]</scope>
    <source>
        <strain evidence="1 2">DSM 45612</strain>
    </source>
</reference>
<gene>
    <name evidence="1" type="ORF">EV384_4438</name>
</gene>
<evidence type="ECO:0000313" key="2">
    <source>
        <dbReference type="Proteomes" id="UP000294114"/>
    </source>
</evidence>
<accession>A0A4V2GDG9</accession>
<dbReference type="RefSeq" id="WP_130336161.1">
    <property type="nucleotide sequence ID" value="NZ_SHLD01000001.1"/>
</dbReference>
<organism evidence="1 2">
    <name type="scientific">Micromonospora kangleipakensis</name>
    <dbReference type="NCBI Taxonomy" id="1077942"/>
    <lineage>
        <taxon>Bacteria</taxon>
        <taxon>Bacillati</taxon>
        <taxon>Actinomycetota</taxon>
        <taxon>Actinomycetes</taxon>
        <taxon>Micromonosporales</taxon>
        <taxon>Micromonosporaceae</taxon>
        <taxon>Micromonospora</taxon>
    </lineage>
</organism>
<keyword evidence="2" id="KW-1185">Reference proteome</keyword>
<sequence length="228" mass="25363">MRVVFADPTTCMMRLTDVAAVRRCPDELPLSCCEFLKPSSLRQPPAPEDLLPEVEITAGEADTLITHYLHQESHRVGPLWTTIDAQAAAARDRLVEVIRTAAAGALRTEVNVVAWVYDTEIPCATHTYEPLPAYVDDDVPVGMRLVAHLHRDGTVGWEGSFEHMGAVLTVVALYGGIVHLATIADSETPVAEEATYEVFYDWRVERVEGPEDRQIRDLNAMLRAREEN</sequence>
<dbReference type="AlphaFoldDB" id="A0A4V2GDG9"/>
<dbReference type="OrthoDB" id="3210113at2"/>
<dbReference type="Proteomes" id="UP000294114">
    <property type="component" value="Unassembled WGS sequence"/>
</dbReference>
<evidence type="ECO:0000313" key="1">
    <source>
        <dbReference type="EMBL" id="RZU75866.1"/>
    </source>
</evidence>
<dbReference type="EMBL" id="SHLD01000001">
    <property type="protein sequence ID" value="RZU75866.1"/>
    <property type="molecule type" value="Genomic_DNA"/>
</dbReference>
<proteinExistence type="predicted"/>
<protein>
    <submittedName>
        <fullName evidence="1">Uncharacterized protein</fullName>
    </submittedName>
</protein>
<comment type="caution">
    <text evidence="1">The sequence shown here is derived from an EMBL/GenBank/DDBJ whole genome shotgun (WGS) entry which is preliminary data.</text>
</comment>
<name>A0A4V2GDG9_9ACTN</name>